<keyword evidence="1" id="KW-1133">Transmembrane helix</keyword>
<proteinExistence type="predicted"/>
<evidence type="ECO:0000256" key="1">
    <source>
        <dbReference type="SAM" id="Phobius"/>
    </source>
</evidence>
<evidence type="ECO:0000313" key="2">
    <source>
        <dbReference type="EMBL" id="NYF78910.1"/>
    </source>
</evidence>
<evidence type="ECO:0000313" key="3">
    <source>
        <dbReference type="Proteomes" id="UP000589520"/>
    </source>
</evidence>
<accession>A0A7Y9TGM3</accession>
<dbReference type="Proteomes" id="UP000589520">
    <property type="component" value="Unassembled WGS sequence"/>
</dbReference>
<gene>
    <name evidence="2" type="ORF">HDF17_001197</name>
</gene>
<comment type="caution">
    <text evidence="2">The sequence shown here is derived from an EMBL/GenBank/DDBJ whole genome shotgun (WGS) entry which is preliminary data.</text>
</comment>
<organism evidence="2 3">
    <name type="scientific">Granulicella arctica</name>
    <dbReference type="NCBI Taxonomy" id="940613"/>
    <lineage>
        <taxon>Bacteria</taxon>
        <taxon>Pseudomonadati</taxon>
        <taxon>Acidobacteriota</taxon>
        <taxon>Terriglobia</taxon>
        <taxon>Terriglobales</taxon>
        <taxon>Acidobacteriaceae</taxon>
        <taxon>Granulicella</taxon>
    </lineage>
</organism>
<feature type="transmembrane region" description="Helical" evidence="1">
    <location>
        <begin position="172"/>
        <end position="192"/>
    </location>
</feature>
<protein>
    <submittedName>
        <fullName evidence="2">Uncharacterized protein</fullName>
    </submittedName>
</protein>
<reference evidence="2 3" key="1">
    <citation type="submission" date="2020-07" db="EMBL/GenBank/DDBJ databases">
        <title>Genomic Encyclopedia of Type Strains, Phase IV (KMG-V): Genome sequencing to study the core and pangenomes of soil and plant-associated prokaryotes.</title>
        <authorList>
            <person name="Whitman W."/>
        </authorList>
    </citation>
    <scope>NUCLEOTIDE SEQUENCE [LARGE SCALE GENOMIC DNA]</scope>
    <source>
        <strain evidence="2 3">X4EP2</strain>
    </source>
</reference>
<keyword evidence="1" id="KW-0472">Membrane</keyword>
<dbReference type="RefSeq" id="WP_179488723.1">
    <property type="nucleotide sequence ID" value="NZ_JACCCW010000001.1"/>
</dbReference>
<keyword evidence="1" id="KW-0812">Transmembrane</keyword>
<dbReference type="AlphaFoldDB" id="A0A7Y9TGM3"/>
<sequence>MDLSLLPAANLSQLSVIDVITALGALGTASFGLVDTTKAAGGGVSRVGMGDIKKALAPLFGGNPSPTDRSTPLTYASVLDNLRANWMNGTVLADQKAIAKTLIKLRLTAATSAQLAAATGVDPDELAVIATKINTGVALSPAEADTFGRFDLALTSLFDQAYQRADQRYRNAAKILAGAFSVAIAFVAGFLYSHPGNGGAFSKLCAYVQHPFAWEAILAGALATPIAPVAKDLTSAIAAGTNLVQKMSKP</sequence>
<name>A0A7Y9TGM3_9BACT</name>
<dbReference type="EMBL" id="JACCCW010000001">
    <property type="protein sequence ID" value="NYF78910.1"/>
    <property type="molecule type" value="Genomic_DNA"/>
</dbReference>
<keyword evidence="3" id="KW-1185">Reference proteome</keyword>